<evidence type="ECO:0000313" key="4">
    <source>
        <dbReference type="EMBL" id="KAF7174216.1"/>
    </source>
</evidence>
<organism evidence="4 5">
    <name type="scientific">Aspergillus felis</name>
    <dbReference type="NCBI Taxonomy" id="1287682"/>
    <lineage>
        <taxon>Eukaryota</taxon>
        <taxon>Fungi</taxon>
        <taxon>Dikarya</taxon>
        <taxon>Ascomycota</taxon>
        <taxon>Pezizomycotina</taxon>
        <taxon>Eurotiomycetes</taxon>
        <taxon>Eurotiomycetidae</taxon>
        <taxon>Eurotiales</taxon>
        <taxon>Aspergillaceae</taxon>
        <taxon>Aspergillus</taxon>
        <taxon>Aspergillus subgen. Fumigati</taxon>
    </lineage>
</organism>
<dbReference type="PANTHER" id="PTHR43775">
    <property type="entry name" value="FATTY ACID SYNTHASE"/>
    <property type="match status" value="1"/>
</dbReference>
<dbReference type="GO" id="GO:0004312">
    <property type="term" value="F:fatty acid synthase activity"/>
    <property type="evidence" value="ECO:0007669"/>
    <property type="project" value="TreeGrafter"/>
</dbReference>
<dbReference type="SUPFAM" id="SSF51735">
    <property type="entry name" value="NAD(P)-binding Rossmann-fold domains"/>
    <property type="match status" value="1"/>
</dbReference>
<sequence length="239" mass="25496">MPSGDPASLGCTPVRAVSSFLPDHSYLLVGGLGGIGRLVSSWMAQHGARSLVYLSRRAGELPEHCAFIRELEAQECEVTCVKGTVTNLADVEKAVSSCPRPLAEIIQMAGILRDRTLLQMTYMDWSMALAPKVTGTRHLHQMSKGLALDFFVMFGSISGTVGVGGQANYAAANYIPRRVRQIPAGEDRGQCSSSVGIGHVESPGAPAKYLWGLDARFGLHKDRQLGTSSTGNQQGDAAH</sequence>
<keyword evidence="2" id="KW-0511">Multifunctional enzyme</keyword>
<gene>
    <name evidence="4" type="ORF">CNMCM5623_006755</name>
</gene>
<dbReference type="AlphaFoldDB" id="A0A8H6QLU5"/>
<feature type="domain" description="Ketoreductase" evidence="3">
    <location>
        <begin position="24"/>
        <end position="203"/>
    </location>
</feature>
<dbReference type="PANTHER" id="PTHR43775:SF49">
    <property type="entry name" value="SYNTHASE, PUTATIVE (JCVI)-RELATED"/>
    <property type="match status" value="1"/>
</dbReference>
<dbReference type="OrthoDB" id="329835at2759"/>
<dbReference type="Gene3D" id="3.40.50.720">
    <property type="entry name" value="NAD(P)-binding Rossmann-like Domain"/>
    <property type="match status" value="1"/>
</dbReference>
<evidence type="ECO:0000256" key="2">
    <source>
        <dbReference type="ARBA" id="ARBA00023268"/>
    </source>
</evidence>
<dbReference type="EMBL" id="JACBAE010000996">
    <property type="protein sequence ID" value="KAF7174216.1"/>
    <property type="molecule type" value="Genomic_DNA"/>
</dbReference>
<dbReference type="Proteomes" id="UP000654922">
    <property type="component" value="Unassembled WGS sequence"/>
</dbReference>
<reference evidence="4" key="1">
    <citation type="submission" date="2020-06" db="EMBL/GenBank/DDBJ databases">
        <title>Draft genome sequences of strains closely related to Aspergillus parafelis and Aspergillus hiratsukae.</title>
        <authorList>
            <person name="Dos Santos R.A.C."/>
            <person name="Rivero-Menendez O."/>
            <person name="Steenwyk J.L."/>
            <person name="Mead M.E."/>
            <person name="Goldman G.H."/>
            <person name="Alastruey-Izquierdo A."/>
            <person name="Rokas A."/>
        </authorList>
    </citation>
    <scope>NUCLEOTIDE SEQUENCE</scope>
    <source>
        <strain evidence="4">CNM-CM5623</strain>
    </source>
</reference>
<dbReference type="InterPro" id="IPR057326">
    <property type="entry name" value="KR_dom"/>
</dbReference>
<dbReference type="GO" id="GO:0044550">
    <property type="term" value="P:secondary metabolite biosynthetic process"/>
    <property type="evidence" value="ECO:0007669"/>
    <property type="project" value="TreeGrafter"/>
</dbReference>
<comment type="caution">
    <text evidence="4">The sequence shown here is derived from an EMBL/GenBank/DDBJ whole genome shotgun (WGS) entry which is preliminary data.</text>
</comment>
<proteinExistence type="predicted"/>
<dbReference type="InterPro" id="IPR050091">
    <property type="entry name" value="PKS_NRPS_Biosynth_Enz"/>
</dbReference>
<evidence type="ECO:0000313" key="5">
    <source>
        <dbReference type="Proteomes" id="UP000654922"/>
    </source>
</evidence>
<dbReference type="InterPro" id="IPR036291">
    <property type="entry name" value="NAD(P)-bd_dom_sf"/>
</dbReference>
<accession>A0A8H6QLU5</accession>
<dbReference type="Pfam" id="PF08659">
    <property type="entry name" value="KR"/>
    <property type="match status" value="1"/>
</dbReference>
<evidence type="ECO:0000259" key="3">
    <source>
        <dbReference type="SMART" id="SM00822"/>
    </source>
</evidence>
<name>A0A8H6QLU5_9EURO</name>
<evidence type="ECO:0000256" key="1">
    <source>
        <dbReference type="ARBA" id="ARBA00022679"/>
    </source>
</evidence>
<dbReference type="GO" id="GO:0006633">
    <property type="term" value="P:fatty acid biosynthetic process"/>
    <property type="evidence" value="ECO:0007669"/>
    <property type="project" value="TreeGrafter"/>
</dbReference>
<keyword evidence="1" id="KW-0808">Transferase</keyword>
<protein>
    <recommendedName>
        <fullName evidence="3">Ketoreductase domain-containing protein</fullName>
    </recommendedName>
</protein>
<dbReference type="InterPro" id="IPR013968">
    <property type="entry name" value="PKS_KR"/>
</dbReference>
<dbReference type="SMART" id="SM00822">
    <property type="entry name" value="PKS_KR"/>
    <property type="match status" value="1"/>
</dbReference>